<feature type="binding site" evidence="10">
    <location>
        <begin position="38"/>
        <end position="45"/>
    </location>
    <ligand>
        <name>ATP</name>
        <dbReference type="ChEBI" id="CHEBI:30616"/>
    </ligand>
</feature>
<keyword evidence="4 10" id="KW-0808">Transferase</keyword>
<comment type="similarity">
    <text evidence="3 10 13">Belongs to the IPP transferase family.</text>
</comment>
<dbReference type="Pfam" id="PF01715">
    <property type="entry name" value="IPPT"/>
    <property type="match status" value="1"/>
</dbReference>
<dbReference type="FunFam" id="1.10.20.140:FF:000001">
    <property type="entry name" value="tRNA dimethylallyltransferase"/>
    <property type="match status" value="1"/>
</dbReference>
<evidence type="ECO:0000256" key="5">
    <source>
        <dbReference type="ARBA" id="ARBA00022694"/>
    </source>
</evidence>
<evidence type="ECO:0000256" key="3">
    <source>
        <dbReference type="ARBA" id="ARBA00005842"/>
    </source>
</evidence>
<evidence type="ECO:0000256" key="2">
    <source>
        <dbReference type="ARBA" id="ARBA00003213"/>
    </source>
</evidence>
<evidence type="ECO:0000313" key="14">
    <source>
        <dbReference type="EMBL" id="TMQ53690.1"/>
    </source>
</evidence>
<accession>A0A538SQN5</accession>
<dbReference type="InterPro" id="IPR039657">
    <property type="entry name" value="Dimethylallyltransferase"/>
</dbReference>
<sequence length="339" mass="37915">MAIRMDARRTFAFLWRSWTVASGVGREFRNPRRIVLVGATASGKSDVAMRLAERLQGEIVGADSRQIYLGLEIGTEAPTQEDRARVAHHLVAFLDPAETYSAGRYGREARAAILEIESRGNLPIVAGGSGLYIRAALEGLFEGPSRDDTIRARLTRRIREEGLDALRRELERVDPEALAGILPGDSVRVVRALEIYELTGRPISALRRERAREPLQALIFGLRWPRPALRDRIAARLDRQLERGFLEEAKRLAASALPEHAPGPRTLGYRELLSHLAGAMTLEDARAAIALKTRQLAKRQETWFRNTPGVHWIELGAPEDLARAAREIEDRLDHATDRP</sequence>
<keyword evidence="7 10" id="KW-0067">ATP-binding</keyword>
<comment type="cofactor">
    <cofactor evidence="1 10">
        <name>Mg(2+)</name>
        <dbReference type="ChEBI" id="CHEBI:18420"/>
    </cofactor>
</comment>
<evidence type="ECO:0000256" key="12">
    <source>
        <dbReference type="RuleBase" id="RU003784"/>
    </source>
</evidence>
<dbReference type="PANTHER" id="PTHR11088">
    <property type="entry name" value="TRNA DIMETHYLALLYLTRANSFERASE"/>
    <property type="match status" value="1"/>
</dbReference>
<dbReference type="InterPro" id="IPR027417">
    <property type="entry name" value="P-loop_NTPase"/>
</dbReference>
<feature type="binding site" evidence="10">
    <location>
        <begin position="40"/>
        <end position="45"/>
    </location>
    <ligand>
        <name>substrate</name>
    </ligand>
</feature>
<dbReference type="SUPFAM" id="SSF52540">
    <property type="entry name" value="P-loop containing nucleoside triphosphate hydrolases"/>
    <property type="match status" value="1"/>
</dbReference>
<evidence type="ECO:0000256" key="13">
    <source>
        <dbReference type="RuleBase" id="RU003785"/>
    </source>
</evidence>
<evidence type="ECO:0000313" key="16">
    <source>
        <dbReference type="Proteomes" id="UP000317366"/>
    </source>
</evidence>
<feature type="site" description="Interaction with substrate tRNA" evidence="10">
    <location>
        <position position="129"/>
    </location>
</feature>
<keyword evidence="6 10" id="KW-0547">Nucleotide-binding</keyword>
<gene>
    <name evidence="10 14" type="primary">miaA</name>
    <name evidence="14" type="ORF">E6K74_08600</name>
    <name evidence="15" type="ORF">E6K77_00490</name>
</gene>
<reference evidence="16 17" key="1">
    <citation type="journal article" date="2019" name="Nat. Microbiol.">
        <title>Mediterranean grassland soil C-N compound turnover is dependent on rainfall and depth, and is mediated by genomically divergent microorganisms.</title>
        <authorList>
            <person name="Diamond S."/>
            <person name="Andeer P.F."/>
            <person name="Li Z."/>
            <person name="Crits-Christoph A."/>
            <person name="Burstein D."/>
            <person name="Anantharaman K."/>
            <person name="Lane K.R."/>
            <person name="Thomas B.C."/>
            <person name="Pan C."/>
            <person name="Northen T.R."/>
            <person name="Banfield J.F."/>
        </authorList>
    </citation>
    <scope>NUCLEOTIDE SEQUENCE [LARGE SCALE GENOMIC DNA]</scope>
    <source>
        <strain evidence="14">WS_4</strain>
        <strain evidence="15">WS_7</strain>
    </source>
</reference>
<evidence type="ECO:0000256" key="9">
    <source>
        <dbReference type="ARBA" id="ARBA00049563"/>
    </source>
</evidence>
<comment type="caution">
    <text evidence="10">Lacks conserved residue(s) required for the propagation of feature annotation.</text>
</comment>
<dbReference type="Proteomes" id="UP000317366">
    <property type="component" value="Unassembled WGS sequence"/>
</dbReference>
<comment type="caution">
    <text evidence="14">The sequence shown here is derived from an EMBL/GenBank/DDBJ whole genome shotgun (WGS) entry which is preliminary data.</text>
</comment>
<evidence type="ECO:0000256" key="7">
    <source>
        <dbReference type="ARBA" id="ARBA00022840"/>
    </source>
</evidence>
<keyword evidence="8 10" id="KW-0460">Magnesium</keyword>
<feature type="site" description="Interaction with substrate tRNA" evidence="10">
    <location>
        <position position="151"/>
    </location>
</feature>
<evidence type="ECO:0000256" key="1">
    <source>
        <dbReference type="ARBA" id="ARBA00001946"/>
    </source>
</evidence>
<dbReference type="PANTHER" id="PTHR11088:SF60">
    <property type="entry name" value="TRNA DIMETHYLALLYLTRANSFERASE"/>
    <property type="match status" value="1"/>
</dbReference>
<evidence type="ECO:0000256" key="8">
    <source>
        <dbReference type="ARBA" id="ARBA00022842"/>
    </source>
</evidence>
<dbReference type="Gene3D" id="3.40.50.300">
    <property type="entry name" value="P-loop containing nucleotide triphosphate hydrolases"/>
    <property type="match status" value="1"/>
</dbReference>
<feature type="region of interest" description="Interaction with substrate tRNA" evidence="10">
    <location>
        <begin position="63"/>
        <end position="66"/>
    </location>
</feature>
<dbReference type="EMBL" id="VBOX01000003">
    <property type="protein sequence ID" value="TMQ66992.1"/>
    <property type="molecule type" value="Genomic_DNA"/>
</dbReference>
<evidence type="ECO:0000256" key="4">
    <source>
        <dbReference type="ARBA" id="ARBA00022679"/>
    </source>
</evidence>
<comment type="catalytic activity">
    <reaction evidence="9 10 11">
        <text>adenosine(37) in tRNA + dimethylallyl diphosphate = N(6)-dimethylallyladenosine(37) in tRNA + diphosphate</text>
        <dbReference type="Rhea" id="RHEA:26482"/>
        <dbReference type="Rhea" id="RHEA-COMP:10162"/>
        <dbReference type="Rhea" id="RHEA-COMP:10375"/>
        <dbReference type="ChEBI" id="CHEBI:33019"/>
        <dbReference type="ChEBI" id="CHEBI:57623"/>
        <dbReference type="ChEBI" id="CHEBI:74411"/>
        <dbReference type="ChEBI" id="CHEBI:74415"/>
        <dbReference type="EC" id="2.5.1.75"/>
    </reaction>
</comment>
<dbReference type="GO" id="GO:0052381">
    <property type="term" value="F:tRNA dimethylallyltransferase activity"/>
    <property type="evidence" value="ECO:0007669"/>
    <property type="project" value="UniProtKB-UniRule"/>
</dbReference>
<dbReference type="EC" id="2.5.1.75" evidence="10"/>
<evidence type="ECO:0000256" key="6">
    <source>
        <dbReference type="ARBA" id="ARBA00022741"/>
    </source>
</evidence>
<evidence type="ECO:0000256" key="10">
    <source>
        <dbReference type="HAMAP-Rule" id="MF_00185"/>
    </source>
</evidence>
<dbReference type="AlphaFoldDB" id="A0A538SQN5"/>
<comment type="subunit">
    <text evidence="10">Monomer.</text>
</comment>
<evidence type="ECO:0000313" key="15">
    <source>
        <dbReference type="EMBL" id="TMQ66992.1"/>
    </source>
</evidence>
<comment type="function">
    <text evidence="2 10 12">Catalyzes the transfer of a dimethylallyl group onto the adenine at position 37 in tRNAs that read codons beginning with uridine, leading to the formation of N6-(dimethylallyl)adenosine (i(6)A).</text>
</comment>
<dbReference type="HAMAP" id="MF_00185">
    <property type="entry name" value="IPP_trans"/>
    <property type="match status" value="1"/>
</dbReference>
<dbReference type="Gene3D" id="1.10.20.140">
    <property type="match status" value="1"/>
</dbReference>
<protein>
    <recommendedName>
        <fullName evidence="10">tRNA dimethylallyltransferase</fullName>
        <ecNumber evidence="10">2.5.1.75</ecNumber>
    </recommendedName>
    <alternativeName>
        <fullName evidence="10">Dimethylallyl diphosphate:tRNA dimethylallyltransferase</fullName>
        <shortName evidence="10">DMAPP:tRNA dimethylallyltransferase</shortName>
        <shortName evidence="10">DMATase</shortName>
    </alternativeName>
    <alternativeName>
        <fullName evidence="10">Isopentenyl-diphosphate:tRNA isopentenyltransferase</fullName>
        <shortName evidence="10">IPP transferase</shortName>
        <shortName evidence="10">IPPT</shortName>
        <shortName evidence="10">IPTase</shortName>
    </alternativeName>
</protein>
<dbReference type="Proteomes" id="UP000319829">
    <property type="component" value="Unassembled WGS sequence"/>
</dbReference>
<organism evidence="14 17">
    <name type="scientific">Eiseniibacteriota bacterium</name>
    <dbReference type="NCBI Taxonomy" id="2212470"/>
    <lineage>
        <taxon>Bacteria</taxon>
        <taxon>Candidatus Eiseniibacteriota</taxon>
    </lineage>
</organism>
<keyword evidence="5 10" id="KW-0819">tRNA processing</keyword>
<dbReference type="InterPro" id="IPR018022">
    <property type="entry name" value="IPT"/>
</dbReference>
<evidence type="ECO:0000256" key="11">
    <source>
        <dbReference type="RuleBase" id="RU003783"/>
    </source>
</evidence>
<proteinExistence type="inferred from homology"/>
<dbReference type="NCBIfam" id="TIGR00174">
    <property type="entry name" value="miaA"/>
    <property type="match status" value="1"/>
</dbReference>
<dbReference type="EMBL" id="VBOU01000082">
    <property type="protein sequence ID" value="TMQ53690.1"/>
    <property type="molecule type" value="Genomic_DNA"/>
</dbReference>
<dbReference type="GO" id="GO:0005524">
    <property type="term" value="F:ATP binding"/>
    <property type="evidence" value="ECO:0007669"/>
    <property type="project" value="UniProtKB-UniRule"/>
</dbReference>
<evidence type="ECO:0000313" key="17">
    <source>
        <dbReference type="Proteomes" id="UP000319829"/>
    </source>
</evidence>
<dbReference type="GO" id="GO:0006400">
    <property type="term" value="P:tRNA modification"/>
    <property type="evidence" value="ECO:0007669"/>
    <property type="project" value="TreeGrafter"/>
</dbReference>
<name>A0A538SQN5_UNCEI</name>